<comment type="caution">
    <text evidence="7">The sequence shown here is derived from an EMBL/GenBank/DDBJ whole genome shotgun (WGS) entry which is preliminary data.</text>
</comment>
<gene>
    <name evidence="7" type="ORF">B0F88_12311</name>
</gene>
<evidence type="ECO:0000313" key="8">
    <source>
        <dbReference type="Proteomes" id="UP000238071"/>
    </source>
</evidence>
<reference evidence="7 8" key="1">
    <citation type="submission" date="2018-02" db="EMBL/GenBank/DDBJ databases">
        <title>Subsurface microbial communities from deep shales in Ohio and West Virginia, USA.</title>
        <authorList>
            <person name="Wrighton K."/>
        </authorList>
    </citation>
    <scope>NUCLEOTIDE SEQUENCE [LARGE SCALE GENOMIC DNA]</scope>
    <source>
        <strain evidence="7 8">OWC-G53F</strain>
    </source>
</reference>
<evidence type="ECO:0000256" key="1">
    <source>
        <dbReference type="ARBA" id="ARBA00022722"/>
    </source>
</evidence>
<dbReference type="Proteomes" id="UP000238071">
    <property type="component" value="Unassembled WGS sequence"/>
</dbReference>
<comment type="function">
    <text evidence="6">May nick specific sequences that contain T:G mispairs resulting from m5C-deamination.</text>
</comment>
<dbReference type="GO" id="GO:0006298">
    <property type="term" value="P:mismatch repair"/>
    <property type="evidence" value="ECO:0007669"/>
    <property type="project" value="UniProtKB-UniRule"/>
</dbReference>
<evidence type="ECO:0000256" key="3">
    <source>
        <dbReference type="ARBA" id="ARBA00022763"/>
    </source>
</evidence>
<dbReference type="SUPFAM" id="SSF52980">
    <property type="entry name" value="Restriction endonuclease-like"/>
    <property type="match status" value="1"/>
</dbReference>
<evidence type="ECO:0000256" key="4">
    <source>
        <dbReference type="ARBA" id="ARBA00022801"/>
    </source>
</evidence>
<keyword evidence="5 6" id="KW-0234">DNA repair</keyword>
<dbReference type="GO" id="GO:0016787">
    <property type="term" value="F:hydrolase activity"/>
    <property type="evidence" value="ECO:0007669"/>
    <property type="project" value="UniProtKB-KW"/>
</dbReference>
<keyword evidence="1 6" id="KW-0540">Nuclease</keyword>
<protein>
    <recommendedName>
        <fullName evidence="6">Very short patch repair endonuclease</fullName>
        <ecNumber evidence="6">3.1.-.-</ecNumber>
    </recommendedName>
</protein>
<evidence type="ECO:0000313" key="7">
    <source>
        <dbReference type="EMBL" id="PPK64934.1"/>
    </source>
</evidence>
<keyword evidence="2 6" id="KW-0255">Endonuclease</keyword>
<dbReference type="PIRSF" id="PIRSF018267">
    <property type="entry name" value="VSR_endonuc"/>
    <property type="match status" value="1"/>
</dbReference>
<dbReference type="InterPro" id="IPR011335">
    <property type="entry name" value="Restrct_endonuc-II-like"/>
</dbReference>
<dbReference type="Gene3D" id="3.40.960.10">
    <property type="entry name" value="VSR Endonuclease"/>
    <property type="match status" value="1"/>
</dbReference>
<dbReference type="EMBL" id="PTIY01000023">
    <property type="protein sequence ID" value="PPK64934.1"/>
    <property type="molecule type" value="Genomic_DNA"/>
</dbReference>
<keyword evidence="3 6" id="KW-0227">DNA damage</keyword>
<evidence type="ECO:0000256" key="5">
    <source>
        <dbReference type="ARBA" id="ARBA00023204"/>
    </source>
</evidence>
<name>A0A2S6GI79_9GAMM</name>
<organism evidence="7 8">
    <name type="scientific">Methylobacter tundripaludum</name>
    <dbReference type="NCBI Taxonomy" id="173365"/>
    <lineage>
        <taxon>Bacteria</taxon>
        <taxon>Pseudomonadati</taxon>
        <taxon>Pseudomonadota</taxon>
        <taxon>Gammaproteobacteria</taxon>
        <taxon>Methylococcales</taxon>
        <taxon>Methylococcaceae</taxon>
        <taxon>Methylobacter</taxon>
    </lineage>
</organism>
<sequence>MADIVDKVTRSRMMSGIGGKNTKPEILIRKGLHALGFRYRLYSLKLPGKPDIVLPKYRAIILINGCFWHAHNCHLFKWPSTRKEFWEAKILSNKKRDQENLKQYSDSGWKTLVIWECALKGKTKLPIKAVFDGIVHWIVYERANCNIQGKFK</sequence>
<dbReference type="AlphaFoldDB" id="A0A2S6GI79"/>
<keyword evidence="4 6" id="KW-0378">Hydrolase</keyword>
<proteinExistence type="inferred from homology"/>
<evidence type="ECO:0000256" key="6">
    <source>
        <dbReference type="PIRNR" id="PIRNR018267"/>
    </source>
</evidence>
<evidence type="ECO:0000256" key="2">
    <source>
        <dbReference type="ARBA" id="ARBA00022759"/>
    </source>
</evidence>
<accession>A0A2S6GI79</accession>
<dbReference type="CDD" id="cd00221">
    <property type="entry name" value="Vsr"/>
    <property type="match status" value="1"/>
</dbReference>
<dbReference type="EC" id="3.1.-.-" evidence="6"/>
<dbReference type="NCBIfam" id="TIGR00632">
    <property type="entry name" value="vsr"/>
    <property type="match status" value="1"/>
</dbReference>
<keyword evidence="8" id="KW-1185">Reference proteome</keyword>
<comment type="similarity">
    <text evidence="6">Belongs to the vsr family.</text>
</comment>
<dbReference type="RefSeq" id="WP_104425287.1">
    <property type="nucleotide sequence ID" value="NZ_PTIY01000023.1"/>
</dbReference>
<dbReference type="OrthoDB" id="9801520at2"/>
<dbReference type="Pfam" id="PF03852">
    <property type="entry name" value="Vsr"/>
    <property type="match status" value="1"/>
</dbReference>
<dbReference type="InterPro" id="IPR004603">
    <property type="entry name" value="DNA_mismatch_endonuc_vsr"/>
</dbReference>
<dbReference type="GO" id="GO:0004519">
    <property type="term" value="F:endonuclease activity"/>
    <property type="evidence" value="ECO:0007669"/>
    <property type="project" value="UniProtKB-KW"/>
</dbReference>